<dbReference type="PANTHER" id="PTHR45931">
    <property type="entry name" value="SI:CH211-59O9.10"/>
    <property type="match status" value="1"/>
</dbReference>
<organism evidence="6 7">
    <name type="scientific">Cuscuta epithymum</name>
    <dbReference type="NCBI Taxonomy" id="186058"/>
    <lineage>
        <taxon>Eukaryota</taxon>
        <taxon>Viridiplantae</taxon>
        <taxon>Streptophyta</taxon>
        <taxon>Embryophyta</taxon>
        <taxon>Tracheophyta</taxon>
        <taxon>Spermatophyta</taxon>
        <taxon>Magnoliopsida</taxon>
        <taxon>eudicotyledons</taxon>
        <taxon>Gunneridae</taxon>
        <taxon>Pentapetalae</taxon>
        <taxon>asterids</taxon>
        <taxon>lamiids</taxon>
        <taxon>Solanales</taxon>
        <taxon>Convolvulaceae</taxon>
        <taxon>Cuscuteae</taxon>
        <taxon>Cuscuta</taxon>
        <taxon>Cuscuta subgen. Cuscuta</taxon>
    </lineage>
</organism>
<keyword evidence="2 4" id="KW-0863">Zinc-finger</keyword>
<dbReference type="Pfam" id="PF13639">
    <property type="entry name" value="zf-RING_2"/>
    <property type="match status" value="1"/>
</dbReference>
<evidence type="ECO:0000313" key="6">
    <source>
        <dbReference type="EMBL" id="CAH9086518.1"/>
    </source>
</evidence>
<evidence type="ECO:0000256" key="1">
    <source>
        <dbReference type="ARBA" id="ARBA00022723"/>
    </source>
</evidence>
<evidence type="ECO:0000256" key="3">
    <source>
        <dbReference type="ARBA" id="ARBA00022833"/>
    </source>
</evidence>
<keyword evidence="1" id="KW-0479">Metal-binding</keyword>
<dbReference type="CDD" id="cd16454">
    <property type="entry name" value="RING-H2_PA-TM-RING"/>
    <property type="match status" value="1"/>
</dbReference>
<dbReference type="Proteomes" id="UP001152523">
    <property type="component" value="Unassembled WGS sequence"/>
</dbReference>
<dbReference type="InterPro" id="IPR013083">
    <property type="entry name" value="Znf_RING/FYVE/PHD"/>
</dbReference>
<dbReference type="SMART" id="SM00184">
    <property type="entry name" value="RING"/>
    <property type="match status" value="1"/>
</dbReference>
<evidence type="ECO:0000313" key="7">
    <source>
        <dbReference type="Proteomes" id="UP001152523"/>
    </source>
</evidence>
<dbReference type="Gene3D" id="3.30.40.10">
    <property type="entry name" value="Zinc/RING finger domain, C3HC4 (zinc finger)"/>
    <property type="match status" value="1"/>
</dbReference>
<dbReference type="InterPro" id="IPR051834">
    <property type="entry name" value="RING_finger_E3_ligase"/>
</dbReference>
<dbReference type="AlphaFoldDB" id="A0AAV0CVR9"/>
<keyword evidence="7" id="KW-1185">Reference proteome</keyword>
<dbReference type="EMBL" id="CAMAPF010000056">
    <property type="protein sequence ID" value="CAH9086518.1"/>
    <property type="molecule type" value="Genomic_DNA"/>
</dbReference>
<comment type="caution">
    <text evidence="6">The sequence shown here is derived from an EMBL/GenBank/DDBJ whole genome shotgun (WGS) entry which is preliminary data.</text>
</comment>
<proteinExistence type="predicted"/>
<protein>
    <recommendedName>
        <fullName evidence="5">RING-type domain-containing protein</fullName>
    </recommendedName>
</protein>
<evidence type="ECO:0000256" key="4">
    <source>
        <dbReference type="PROSITE-ProRule" id="PRU00175"/>
    </source>
</evidence>
<reference evidence="6" key="1">
    <citation type="submission" date="2022-07" db="EMBL/GenBank/DDBJ databases">
        <authorList>
            <person name="Macas J."/>
            <person name="Novak P."/>
            <person name="Neumann P."/>
        </authorList>
    </citation>
    <scope>NUCLEOTIDE SEQUENCE</scope>
</reference>
<dbReference type="PROSITE" id="PS50089">
    <property type="entry name" value="ZF_RING_2"/>
    <property type="match status" value="1"/>
</dbReference>
<dbReference type="PANTHER" id="PTHR45931:SF16">
    <property type="entry name" value="RING_U-BOX SUPERFAMILY PROTEIN"/>
    <property type="match status" value="1"/>
</dbReference>
<gene>
    <name evidence="6" type="ORF">CEPIT_LOCUS9826</name>
</gene>
<dbReference type="GO" id="GO:0008270">
    <property type="term" value="F:zinc ion binding"/>
    <property type="evidence" value="ECO:0007669"/>
    <property type="project" value="UniProtKB-KW"/>
</dbReference>
<dbReference type="SUPFAM" id="SSF57850">
    <property type="entry name" value="RING/U-box"/>
    <property type="match status" value="1"/>
</dbReference>
<evidence type="ECO:0000256" key="2">
    <source>
        <dbReference type="ARBA" id="ARBA00022771"/>
    </source>
</evidence>
<accession>A0AAV0CVR9</accession>
<name>A0AAV0CVR9_9ASTE</name>
<dbReference type="GO" id="GO:0005634">
    <property type="term" value="C:nucleus"/>
    <property type="evidence" value="ECO:0007669"/>
    <property type="project" value="TreeGrafter"/>
</dbReference>
<feature type="domain" description="RING-type" evidence="5">
    <location>
        <begin position="185"/>
        <end position="227"/>
    </location>
</feature>
<dbReference type="GO" id="GO:0061630">
    <property type="term" value="F:ubiquitin protein ligase activity"/>
    <property type="evidence" value="ECO:0007669"/>
    <property type="project" value="TreeGrafter"/>
</dbReference>
<evidence type="ECO:0000259" key="5">
    <source>
        <dbReference type="PROSITE" id="PS50089"/>
    </source>
</evidence>
<dbReference type="GO" id="GO:0006511">
    <property type="term" value="P:ubiquitin-dependent protein catabolic process"/>
    <property type="evidence" value="ECO:0007669"/>
    <property type="project" value="TreeGrafter"/>
</dbReference>
<sequence>MTRVRVRDIDFYSVTDPSFGLLKVRLLTPEHPTPDEDDDHESDEFITFNPAFDLPSLVETISFILSTRFSIDRPWSDSIGIQIFTAALEELDGDGGRFGLLGEAVLETAGDSPEEELWLPAWELDFDRVFRGLGLEAAEYHVGDREADYMDNAILSTLRAAEYDEVELKKEVFYGAAAEGGGETCSVCLEGFCKGDAITSLPPCSHRFHKACILPWLRRKYTCPLCRSNISGGI</sequence>
<dbReference type="InterPro" id="IPR001841">
    <property type="entry name" value="Znf_RING"/>
</dbReference>
<keyword evidence="3" id="KW-0862">Zinc</keyword>